<evidence type="ECO:0000256" key="5">
    <source>
        <dbReference type="SAM" id="SignalP"/>
    </source>
</evidence>
<dbReference type="PANTHER" id="PTHR33420">
    <property type="entry name" value="FIMBRIAL SUBUNIT ELFA-RELATED"/>
    <property type="match status" value="1"/>
</dbReference>
<evidence type="ECO:0000256" key="4">
    <source>
        <dbReference type="ARBA" id="ARBA00023263"/>
    </source>
</evidence>
<feature type="chain" id="PRO_5011976952" evidence="5">
    <location>
        <begin position="24"/>
        <end position="179"/>
    </location>
</feature>
<dbReference type="InterPro" id="IPR050263">
    <property type="entry name" value="Bact_Fimbrial_Adh_Pro"/>
</dbReference>
<dbReference type="Proteomes" id="UP000225833">
    <property type="component" value="Unassembled WGS sequence"/>
</dbReference>
<organism evidence="7 8">
    <name type="scientific">Xenorhabdus budapestensis</name>
    <dbReference type="NCBI Taxonomy" id="290110"/>
    <lineage>
        <taxon>Bacteria</taxon>
        <taxon>Pseudomonadati</taxon>
        <taxon>Pseudomonadota</taxon>
        <taxon>Gammaproteobacteria</taxon>
        <taxon>Enterobacterales</taxon>
        <taxon>Morganellaceae</taxon>
        <taxon>Xenorhabdus</taxon>
    </lineage>
</organism>
<comment type="subcellular location">
    <subcellularLocation>
        <location evidence="1">Fimbrium</location>
    </subcellularLocation>
</comment>
<evidence type="ECO:0000256" key="2">
    <source>
        <dbReference type="ARBA" id="ARBA00006671"/>
    </source>
</evidence>
<dbReference type="InterPro" id="IPR008966">
    <property type="entry name" value="Adhesion_dom_sf"/>
</dbReference>
<sequence>MKKTLVSSFIAAILVSVSNISYAALPATTGTVKFEGKIVESTCTIGSDSDNIVDMGIYLKSGIVGTSGTEVLGSKKDFKIKLTGCPVTAPVSRMVVTLSGTNDTHNPNLLKIDSSGAEGIGIGVYSKSKLINFSAPKLDDININSADMEIPLQVAYVSNGETVTAGKANSTLSFSIDYK</sequence>
<evidence type="ECO:0000313" key="8">
    <source>
        <dbReference type="Proteomes" id="UP000225833"/>
    </source>
</evidence>
<dbReference type="SUPFAM" id="SSF49401">
    <property type="entry name" value="Bacterial adhesins"/>
    <property type="match status" value="1"/>
</dbReference>
<dbReference type="PANTHER" id="PTHR33420:SF3">
    <property type="entry name" value="FIMBRIAL SUBUNIT ELFA"/>
    <property type="match status" value="1"/>
</dbReference>
<evidence type="ECO:0000259" key="6">
    <source>
        <dbReference type="Pfam" id="PF00419"/>
    </source>
</evidence>
<accession>A0A2D0IW23</accession>
<comment type="similarity">
    <text evidence="2">Belongs to the fimbrial protein family.</text>
</comment>
<protein>
    <submittedName>
        <fullName evidence="7">Minor F1C fimbrial subunit SfaD</fullName>
    </submittedName>
</protein>
<dbReference type="OrthoDB" id="6466381at2"/>
<dbReference type="GO" id="GO:0009289">
    <property type="term" value="C:pilus"/>
    <property type="evidence" value="ECO:0007669"/>
    <property type="project" value="UniProtKB-SubCell"/>
</dbReference>
<dbReference type="AlphaFoldDB" id="A0A2D0IW23"/>
<dbReference type="InterPro" id="IPR036937">
    <property type="entry name" value="Adhesion_dom_fimbrial_sf"/>
</dbReference>
<name>A0A2D0IW23_XENBU</name>
<dbReference type="RefSeq" id="WP_099136566.1">
    <property type="nucleotide sequence ID" value="NZ_CAWNNJ010000068.1"/>
</dbReference>
<gene>
    <name evidence="7" type="ORF">Xbud_02755</name>
</gene>
<keyword evidence="4" id="KW-0281">Fimbrium</keyword>
<evidence type="ECO:0000313" key="7">
    <source>
        <dbReference type="EMBL" id="PHM26109.1"/>
    </source>
</evidence>
<comment type="caution">
    <text evidence="7">The sequence shown here is derived from an EMBL/GenBank/DDBJ whole genome shotgun (WGS) entry which is preliminary data.</text>
</comment>
<evidence type="ECO:0000256" key="3">
    <source>
        <dbReference type="ARBA" id="ARBA00022729"/>
    </source>
</evidence>
<reference evidence="7 8" key="1">
    <citation type="journal article" date="2017" name="Nat. Microbiol.">
        <title>Natural product diversity associated with the nematode symbionts Photorhabdus and Xenorhabdus.</title>
        <authorList>
            <person name="Tobias N.J."/>
            <person name="Wolff H."/>
            <person name="Djahanschiri B."/>
            <person name="Grundmann F."/>
            <person name="Kronenwerth M."/>
            <person name="Shi Y.M."/>
            <person name="Simonyi S."/>
            <person name="Grun P."/>
            <person name="Shapiro-Ilan D."/>
            <person name="Pidot S.J."/>
            <person name="Stinear T.P."/>
            <person name="Ebersberger I."/>
            <person name="Bode H.B."/>
        </authorList>
    </citation>
    <scope>NUCLEOTIDE SEQUENCE [LARGE SCALE GENOMIC DNA]</scope>
    <source>
        <strain evidence="7 8">DSM 16342</strain>
    </source>
</reference>
<feature type="signal peptide" evidence="5">
    <location>
        <begin position="1"/>
        <end position="23"/>
    </location>
</feature>
<dbReference type="Gene3D" id="2.60.40.1090">
    <property type="entry name" value="Fimbrial-type adhesion domain"/>
    <property type="match status" value="1"/>
</dbReference>
<evidence type="ECO:0000256" key="1">
    <source>
        <dbReference type="ARBA" id="ARBA00004561"/>
    </source>
</evidence>
<dbReference type="EMBL" id="NIBS01000016">
    <property type="protein sequence ID" value="PHM26109.1"/>
    <property type="molecule type" value="Genomic_DNA"/>
</dbReference>
<feature type="domain" description="Fimbrial-type adhesion" evidence="6">
    <location>
        <begin position="33"/>
        <end position="179"/>
    </location>
</feature>
<dbReference type="Pfam" id="PF00419">
    <property type="entry name" value="Fimbrial"/>
    <property type="match status" value="1"/>
</dbReference>
<keyword evidence="3 5" id="KW-0732">Signal</keyword>
<dbReference type="GO" id="GO:0043709">
    <property type="term" value="P:cell adhesion involved in single-species biofilm formation"/>
    <property type="evidence" value="ECO:0007669"/>
    <property type="project" value="TreeGrafter"/>
</dbReference>
<dbReference type="InterPro" id="IPR000259">
    <property type="entry name" value="Adhesion_dom_fimbrial"/>
</dbReference>
<proteinExistence type="inferred from homology"/>